<name>A0ABQ4Q0J9_9BURK</name>
<sequence length="61" mass="6557">MSGSTPANQSPADAAGPHPVRTEKDVISTEDIGLPTGVQPEELPGKLDEIRPEQDKVERKH</sequence>
<dbReference type="RefSeq" id="WP_220806862.1">
    <property type="nucleotide sequence ID" value="NZ_BPMK01000002.1"/>
</dbReference>
<feature type="compositionally biased region" description="Polar residues" evidence="1">
    <location>
        <begin position="1"/>
        <end position="11"/>
    </location>
</feature>
<protein>
    <submittedName>
        <fullName evidence="2">Uncharacterized protein</fullName>
    </submittedName>
</protein>
<dbReference type="Proteomes" id="UP000887222">
    <property type="component" value="Unassembled WGS sequence"/>
</dbReference>
<reference evidence="2 3" key="1">
    <citation type="journal article" date="2022" name="Int. J. Syst. Evol. Microbiol.">
        <title>Noviherbaspirillum aridicola sp. nov., isolated from an arid soil in Pakistan.</title>
        <authorList>
            <person name="Khan I.U."/>
            <person name="Saqib M."/>
            <person name="Amin A."/>
            <person name="Hussain F."/>
            <person name="Li L."/>
            <person name="Liu Y.H."/>
            <person name="Fang B.Z."/>
            <person name="Ahmed I."/>
            <person name="Li W.J."/>
        </authorList>
    </citation>
    <scope>NUCLEOTIDE SEQUENCE [LARGE SCALE GENOMIC DNA]</scope>
    <source>
        <strain evidence="2 3">NCCP-691</strain>
    </source>
</reference>
<feature type="compositionally biased region" description="Basic and acidic residues" evidence="1">
    <location>
        <begin position="43"/>
        <end position="61"/>
    </location>
</feature>
<keyword evidence="3" id="KW-1185">Reference proteome</keyword>
<feature type="region of interest" description="Disordered" evidence="1">
    <location>
        <begin position="1"/>
        <end position="61"/>
    </location>
</feature>
<evidence type="ECO:0000313" key="3">
    <source>
        <dbReference type="Proteomes" id="UP000887222"/>
    </source>
</evidence>
<dbReference type="EMBL" id="BPMK01000002">
    <property type="protein sequence ID" value="GIZ50693.1"/>
    <property type="molecule type" value="Genomic_DNA"/>
</dbReference>
<organism evidence="2 3">
    <name type="scientific">Noviherbaspirillum aridicola</name>
    <dbReference type="NCBI Taxonomy" id="2849687"/>
    <lineage>
        <taxon>Bacteria</taxon>
        <taxon>Pseudomonadati</taxon>
        <taxon>Pseudomonadota</taxon>
        <taxon>Betaproteobacteria</taxon>
        <taxon>Burkholderiales</taxon>
        <taxon>Oxalobacteraceae</taxon>
        <taxon>Noviherbaspirillum</taxon>
    </lineage>
</organism>
<evidence type="ECO:0000256" key="1">
    <source>
        <dbReference type="SAM" id="MobiDB-lite"/>
    </source>
</evidence>
<comment type="caution">
    <text evidence="2">The sequence shown here is derived from an EMBL/GenBank/DDBJ whole genome shotgun (WGS) entry which is preliminary data.</text>
</comment>
<proteinExistence type="predicted"/>
<accession>A0ABQ4Q0J9</accession>
<evidence type="ECO:0000313" key="2">
    <source>
        <dbReference type="EMBL" id="GIZ50693.1"/>
    </source>
</evidence>
<gene>
    <name evidence="2" type="ORF">NCCP691_07070</name>
</gene>